<accession>B8ERF3</accession>
<name>B8ERF3_METSB</name>
<dbReference type="RefSeq" id="WP_012590407.1">
    <property type="nucleotide sequence ID" value="NC_011666.1"/>
</dbReference>
<dbReference type="HOGENOM" id="CLU_046737_4_0_5"/>
<dbReference type="EMBL" id="CP001280">
    <property type="protein sequence ID" value="ACK50337.1"/>
    <property type="molecule type" value="Genomic_DNA"/>
</dbReference>
<dbReference type="InterPro" id="IPR002068">
    <property type="entry name" value="A-crystallin/Hsp20_dom"/>
</dbReference>
<evidence type="ECO:0000256" key="2">
    <source>
        <dbReference type="RuleBase" id="RU003616"/>
    </source>
</evidence>
<evidence type="ECO:0000259" key="3">
    <source>
        <dbReference type="PROSITE" id="PS01031"/>
    </source>
</evidence>
<organism evidence="4 5">
    <name type="scientific">Methylocella silvestris (strain DSM 15510 / CIP 108128 / LMG 27833 / NCIMB 13906 / BL2)</name>
    <dbReference type="NCBI Taxonomy" id="395965"/>
    <lineage>
        <taxon>Bacteria</taxon>
        <taxon>Pseudomonadati</taxon>
        <taxon>Pseudomonadota</taxon>
        <taxon>Alphaproteobacteria</taxon>
        <taxon>Hyphomicrobiales</taxon>
        <taxon>Beijerinckiaceae</taxon>
        <taxon>Methylocella</taxon>
    </lineage>
</organism>
<evidence type="ECO:0000313" key="5">
    <source>
        <dbReference type="Proteomes" id="UP000002257"/>
    </source>
</evidence>
<comment type="similarity">
    <text evidence="1 2">Belongs to the small heat shock protein (HSP20) family.</text>
</comment>
<protein>
    <submittedName>
        <fullName evidence="4">Heat shock protein HSP20</fullName>
    </submittedName>
</protein>
<dbReference type="PROSITE" id="PS01031">
    <property type="entry name" value="SHSP"/>
    <property type="match status" value="1"/>
</dbReference>
<dbReference type="PANTHER" id="PTHR47062:SF1">
    <property type="entry name" value="SMALL HEAT SHOCK PROTEIN IBPA"/>
    <property type="match status" value="1"/>
</dbReference>
<dbReference type="InterPro" id="IPR008978">
    <property type="entry name" value="HSP20-like_chaperone"/>
</dbReference>
<keyword evidence="5" id="KW-1185">Reference proteome</keyword>
<dbReference type="KEGG" id="msl:Msil_1372"/>
<dbReference type="Pfam" id="PF00011">
    <property type="entry name" value="HSP20"/>
    <property type="match status" value="1"/>
</dbReference>
<reference evidence="4 5" key="1">
    <citation type="journal article" date="2010" name="J. Bacteriol.">
        <title>Complete genome sequence of the aerobic facultative methanotroph Methylocella silvestris BL2.</title>
        <authorList>
            <person name="Chen Y."/>
            <person name="Crombie A."/>
            <person name="Rahman M.T."/>
            <person name="Dedysh S.N."/>
            <person name="Liesack W."/>
            <person name="Stott M.B."/>
            <person name="Alam M."/>
            <person name="Theisen A.R."/>
            <person name="Murrell J.C."/>
            <person name="Dunfield P.F."/>
        </authorList>
    </citation>
    <scope>NUCLEOTIDE SEQUENCE [LARGE SCALE GENOMIC DNA]</scope>
    <source>
        <strain evidence="5">DSM 15510 / CIP 108128 / LMG 27833 / NCIMB 13906 / BL2</strain>
    </source>
</reference>
<dbReference type="Proteomes" id="UP000002257">
    <property type="component" value="Chromosome"/>
</dbReference>
<evidence type="ECO:0000313" key="4">
    <source>
        <dbReference type="EMBL" id="ACK50337.1"/>
    </source>
</evidence>
<proteinExistence type="inferred from homology"/>
<dbReference type="PANTHER" id="PTHR47062">
    <property type="match status" value="1"/>
</dbReference>
<dbReference type="OrthoDB" id="9810618at2"/>
<dbReference type="AlphaFoldDB" id="B8ERF3"/>
<sequence length="132" mass="14613">MSRGSNSHSPFVLGFSAIERSFPRGVKASSDGYPPYNIERVLGDSAGPARLRVIIAVAGFTADQLEVVEQQEQLVIRGRQTEERERSHLHRGIATRQFQRVFLLGEAMQVAHASLDRGLLSVELTPRASKQD</sequence>
<dbReference type="eggNOG" id="COG0071">
    <property type="taxonomic scope" value="Bacteria"/>
</dbReference>
<dbReference type="SUPFAM" id="SSF49764">
    <property type="entry name" value="HSP20-like chaperones"/>
    <property type="match status" value="1"/>
</dbReference>
<dbReference type="Gene3D" id="2.60.40.790">
    <property type="match status" value="1"/>
</dbReference>
<evidence type="ECO:0000256" key="1">
    <source>
        <dbReference type="PROSITE-ProRule" id="PRU00285"/>
    </source>
</evidence>
<gene>
    <name evidence="4" type="ordered locus">Msil_1372</name>
</gene>
<keyword evidence="4" id="KW-0346">Stress response</keyword>
<feature type="domain" description="SHSP" evidence="3">
    <location>
        <begin position="27"/>
        <end position="132"/>
    </location>
</feature>
<dbReference type="STRING" id="395965.Msil_1372"/>